<gene>
    <name evidence="2" type="ORF">BJ969_004003</name>
</gene>
<dbReference type="Proteomes" id="UP000580474">
    <property type="component" value="Unassembled WGS sequence"/>
</dbReference>
<proteinExistence type="predicted"/>
<evidence type="ECO:0000256" key="1">
    <source>
        <dbReference type="SAM" id="Phobius"/>
    </source>
</evidence>
<reference evidence="2 3" key="1">
    <citation type="submission" date="2020-08" db="EMBL/GenBank/DDBJ databases">
        <title>Sequencing the genomes of 1000 actinobacteria strains.</title>
        <authorList>
            <person name="Klenk H.-P."/>
        </authorList>
    </citation>
    <scope>NUCLEOTIDE SEQUENCE [LARGE SCALE GENOMIC DNA]</scope>
    <source>
        <strain evidence="2 3">DSM 45582</strain>
    </source>
</reference>
<dbReference type="RefSeq" id="WP_184480854.1">
    <property type="nucleotide sequence ID" value="NZ_JACHIV010000001.1"/>
</dbReference>
<evidence type="ECO:0000313" key="2">
    <source>
        <dbReference type="EMBL" id="MBB5070915.1"/>
    </source>
</evidence>
<dbReference type="EMBL" id="JACHIV010000001">
    <property type="protein sequence ID" value="MBB5070915.1"/>
    <property type="molecule type" value="Genomic_DNA"/>
</dbReference>
<accession>A0A840NLL4</accession>
<dbReference type="AlphaFoldDB" id="A0A840NLL4"/>
<comment type="caution">
    <text evidence="2">The sequence shown here is derived from an EMBL/GenBank/DDBJ whole genome shotgun (WGS) entry which is preliminary data.</text>
</comment>
<feature type="transmembrane region" description="Helical" evidence="1">
    <location>
        <begin position="81"/>
        <end position="100"/>
    </location>
</feature>
<sequence>MGSLVQAWFVAVALLLLGGSALVQSGPIGADPLVVRCGDQVMRPDQSCHIVAGDGTGRSVGYAEQRAIQQVAHGWNLVRSVLGGAVFLFGAGLAATLIVVKRPLDGAVLTRLHGRTLRPHR</sequence>
<evidence type="ECO:0000313" key="3">
    <source>
        <dbReference type="Proteomes" id="UP000580474"/>
    </source>
</evidence>
<organism evidence="2 3">
    <name type="scientific">Saccharopolyspora gloriosae</name>
    <dbReference type="NCBI Taxonomy" id="455344"/>
    <lineage>
        <taxon>Bacteria</taxon>
        <taxon>Bacillati</taxon>
        <taxon>Actinomycetota</taxon>
        <taxon>Actinomycetes</taxon>
        <taxon>Pseudonocardiales</taxon>
        <taxon>Pseudonocardiaceae</taxon>
        <taxon>Saccharopolyspora</taxon>
    </lineage>
</organism>
<keyword evidence="1" id="KW-0812">Transmembrane</keyword>
<keyword evidence="1" id="KW-1133">Transmembrane helix</keyword>
<keyword evidence="1" id="KW-0472">Membrane</keyword>
<name>A0A840NLL4_9PSEU</name>
<protein>
    <submittedName>
        <fullName evidence="2">Uncharacterized protein</fullName>
    </submittedName>
</protein>
<keyword evidence="3" id="KW-1185">Reference proteome</keyword>